<evidence type="ECO:0000256" key="4">
    <source>
        <dbReference type="ARBA" id="ARBA00019465"/>
    </source>
</evidence>
<feature type="domain" description="Ketopantoate reductase N-terminal" evidence="11">
    <location>
        <begin position="3"/>
        <end position="152"/>
    </location>
</feature>
<dbReference type="Pfam" id="PF02558">
    <property type="entry name" value="ApbA"/>
    <property type="match status" value="1"/>
</dbReference>
<name>A0A1H0I4Z7_9HYPH</name>
<sequence>MRILIVGAGAVGGYFGGKLLEAGRDVTFLVRPGRAAALKETGLNIRSPLGDAALGVPPMVQSQELNEPFDLIILSCKAYDLESAISGFSAGVGPQTAILPLLNGMRHISVLQERFGQGAVLGGQCVISTTLDEVGTIHHLNTKNHLTFGEVDGNTTKRVEEITATLRDAGFAVRASSKIMLEMWEKWVILASLAGSTCLMRASVGEINAAPGGAEFALSLVEECRSVAKAAGYEPRPAALEATRSLVTEKGSPMTASMFRDIEHGSRIEADQIIGDLLARADAAGLDSPVLRVIYCHLKAYEARHGY</sequence>
<comment type="catalytic activity">
    <reaction evidence="9 10">
        <text>(R)-pantoate + NADP(+) = 2-dehydropantoate + NADPH + H(+)</text>
        <dbReference type="Rhea" id="RHEA:16233"/>
        <dbReference type="ChEBI" id="CHEBI:11561"/>
        <dbReference type="ChEBI" id="CHEBI:15378"/>
        <dbReference type="ChEBI" id="CHEBI:15980"/>
        <dbReference type="ChEBI" id="CHEBI:57783"/>
        <dbReference type="ChEBI" id="CHEBI:58349"/>
        <dbReference type="EC" id="1.1.1.169"/>
    </reaction>
</comment>
<reference evidence="13 14" key="1">
    <citation type="submission" date="2016-10" db="EMBL/GenBank/DDBJ databases">
        <authorList>
            <person name="Varghese N."/>
            <person name="Submissions S."/>
        </authorList>
    </citation>
    <scope>NUCLEOTIDE SEQUENCE [LARGE SCALE GENOMIC DNA]</scope>
    <source>
        <strain evidence="13 14">CGMCC 1.6497</strain>
    </source>
</reference>
<evidence type="ECO:0000256" key="7">
    <source>
        <dbReference type="ARBA" id="ARBA00023002"/>
    </source>
</evidence>
<evidence type="ECO:0000313" key="13">
    <source>
        <dbReference type="EMBL" id="SDO26518.1"/>
    </source>
</evidence>
<evidence type="ECO:0000259" key="12">
    <source>
        <dbReference type="Pfam" id="PF08546"/>
    </source>
</evidence>
<protein>
    <recommendedName>
        <fullName evidence="4 10">2-dehydropantoate 2-reductase</fullName>
        <ecNumber evidence="3 10">1.1.1.169</ecNumber>
    </recommendedName>
    <alternativeName>
        <fullName evidence="8 10">Ketopantoate reductase</fullName>
    </alternativeName>
</protein>
<evidence type="ECO:0000256" key="10">
    <source>
        <dbReference type="RuleBase" id="RU362068"/>
    </source>
</evidence>
<comment type="similarity">
    <text evidence="2 10">Belongs to the ketopantoate reductase family.</text>
</comment>
<dbReference type="EMBL" id="FNJC01000001">
    <property type="protein sequence ID" value="SDO26518.1"/>
    <property type="molecule type" value="Genomic_DNA"/>
</dbReference>
<dbReference type="InterPro" id="IPR008927">
    <property type="entry name" value="6-PGluconate_DH-like_C_sf"/>
</dbReference>
<keyword evidence="6 10" id="KW-0521">NADP</keyword>
<comment type="pathway">
    <text evidence="1 10">Cofactor biosynthesis; (R)-pantothenate biosynthesis; (R)-pantoate from 3-methyl-2-oxobutanoate: step 2/2.</text>
</comment>
<dbReference type="InterPro" id="IPR003710">
    <property type="entry name" value="ApbA"/>
</dbReference>
<evidence type="ECO:0000259" key="11">
    <source>
        <dbReference type="Pfam" id="PF02558"/>
    </source>
</evidence>
<dbReference type="Gene3D" id="1.10.1040.10">
    <property type="entry name" value="N-(1-d-carboxylethyl)-l-norvaline Dehydrogenase, domain 2"/>
    <property type="match status" value="1"/>
</dbReference>
<dbReference type="Proteomes" id="UP000198795">
    <property type="component" value="Unassembled WGS sequence"/>
</dbReference>
<dbReference type="Pfam" id="PF08546">
    <property type="entry name" value="ApbA_C"/>
    <property type="match status" value="1"/>
</dbReference>
<dbReference type="EC" id="1.1.1.169" evidence="3 10"/>
<organism evidence="13 14">
    <name type="scientific">Filomicrobium insigne</name>
    <dbReference type="NCBI Taxonomy" id="418854"/>
    <lineage>
        <taxon>Bacteria</taxon>
        <taxon>Pseudomonadati</taxon>
        <taxon>Pseudomonadota</taxon>
        <taxon>Alphaproteobacteria</taxon>
        <taxon>Hyphomicrobiales</taxon>
        <taxon>Hyphomicrobiaceae</taxon>
        <taxon>Filomicrobium</taxon>
    </lineage>
</organism>
<proteinExistence type="inferred from homology"/>
<dbReference type="RefSeq" id="WP_090226649.1">
    <property type="nucleotide sequence ID" value="NZ_FNJC01000001.1"/>
</dbReference>
<keyword evidence="5 10" id="KW-0566">Pantothenate biosynthesis</keyword>
<dbReference type="InterPro" id="IPR051402">
    <property type="entry name" value="KPR-Related"/>
</dbReference>
<evidence type="ECO:0000313" key="14">
    <source>
        <dbReference type="Proteomes" id="UP000198795"/>
    </source>
</evidence>
<dbReference type="SUPFAM" id="SSF51735">
    <property type="entry name" value="NAD(P)-binding Rossmann-fold domains"/>
    <property type="match status" value="1"/>
</dbReference>
<keyword evidence="7 10" id="KW-0560">Oxidoreductase</keyword>
<accession>A0A1H0I4Z7</accession>
<comment type="caution">
    <text evidence="13">The sequence shown here is derived from an EMBL/GenBank/DDBJ whole genome shotgun (WGS) entry which is preliminary data.</text>
</comment>
<evidence type="ECO:0000256" key="1">
    <source>
        <dbReference type="ARBA" id="ARBA00004994"/>
    </source>
</evidence>
<dbReference type="SUPFAM" id="SSF48179">
    <property type="entry name" value="6-phosphogluconate dehydrogenase C-terminal domain-like"/>
    <property type="match status" value="1"/>
</dbReference>
<dbReference type="InterPro" id="IPR013752">
    <property type="entry name" value="KPA_reductase"/>
</dbReference>
<evidence type="ECO:0000256" key="3">
    <source>
        <dbReference type="ARBA" id="ARBA00013014"/>
    </source>
</evidence>
<evidence type="ECO:0000256" key="9">
    <source>
        <dbReference type="ARBA" id="ARBA00048793"/>
    </source>
</evidence>
<dbReference type="NCBIfam" id="TIGR00745">
    <property type="entry name" value="apbA_panE"/>
    <property type="match status" value="1"/>
</dbReference>
<evidence type="ECO:0000256" key="2">
    <source>
        <dbReference type="ARBA" id="ARBA00007870"/>
    </source>
</evidence>
<dbReference type="Gene3D" id="3.40.50.720">
    <property type="entry name" value="NAD(P)-binding Rossmann-like Domain"/>
    <property type="match status" value="1"/>
</dbReference>
<dbReference type="InterPro" id="IPR013328">
    <property type="entry name" value="6PGD_dom2"/>
</dbReference>
<gene>
    <name evidence="13" type="ORF">SAMN04488061_0737</name>
</gene>
<dbReference type="InterPro" id="IPR036291">
    <property type="entry name" value="NAD(P)-bd_dom_sf"/>
</dbReference>
<dbReference type="PANTHER" id="PTHR21708:SF26">
    <property type="entry name" value="2-DEHYDROPANTOATE 2-REDUCTASE"/>
    <property type="match status" value="1"/>
</dbReference>
<keyword evidence="14" id="KW-1185">Reference proteome</keyword>
<evidence type="ECO:0000256" key="8">
    <source>
        <dbReference type="ARBA" id="ARBA00032024"/>
    </source>
</evidence>
<dbReference type="NCBIfam" id="NF005094">
    <property type="entry name" value="PRK06522.2-5"/>
    <property type="match status" value="1"/>
</dbReference>
<dbReference type="InterPro" id="IPR013332">
    <property type="entry name" value="KPR_N"/>
</dbReference>
<evidence type="ECO:0000256" key="6">
    <source>
        <dbReference type="ARBA" id="ARBA00022857"/>
    </source>
</evidence>
<feature type="domain" description="Ketopantoate reductase C-terminal" evidence="12">
    <location>
        <begin position="179"/>
        <end position="302"/>
    </location>
</feature>
<comment type="function">
    <text evidence="10">Catalyzes the NADPH-dependent reduction of ketopantoate into pantoic acid.</text>
</comment>
<dbReference type="PANTHER" id="PTHR21708">
    <property type="entry name" value="PROBABLE 2-DEHYDROPANTOATE 2-REDUCTASE"/>
    <property type="match status" value="1"/>
</dbReference>
<evidence type="ECO:0000256" key="5">
    <source>
        <dbReference type="ARBA" id="ARBA00022655"/>
    </source>
</evidence>